<proteinExistence type="predicted"/>
<comment type="caution">
    <text evidence="1">The sequence shown here is derived from an EMBL/GenBank/DDBJ whole genome shotgun (WGS) entry which is preliminary data.</text>
</comment>
<evidence type="ECO:0000313" key="2">
    <source>
        <dbReference type="Proteomes" id="UP001144978"/>
    </source>
</evidence>
<dbReference type="Proteomes" id="UP001144978">
    <property type="component" value="Unassembled WGS sequence"/>
</dbReference>
<accession>A0ACC1Q0W3</accession>
<protein>
    <submittedName>
        <fullName evidence="1">Uncharacterized protein</fullName>
    </submittedName>
</protein>
<name>A0ACC1Q0W3_9APHY</name>
<keyword evidence="2" id="KW-1185">Reference proteome</keyword>
<sequence length="93" mass="10841">MPGPGGLHVSNPDDHYDHREYRDREREHEHEREHQRKHYGPTAPTRVHVAQAEDTPDWNGGSVSLAYINELGRREDGYETVEEGTPAYSYRRD</sequence>
<gene>
    <name evidence="1" type="ORF">NUW54_g4479</name>
</gene>
<dbReference type="EMBL" id="JANSHE010001028">
    <property type="protein sequence ID" value="KAJ3005134.1"/>
    <property type="molecule type" value="Genomic_DNA"/>
</dbReference>
<evidence type="ECO:0000313" key="1">
    <source>
        <dbReference type="EMBL" id="KAJ3005134.1"/>
    </source>
</evidence>
<organism evidence="1 2">
    <name type="scientific">Trametes sanguinea</name>
    <dbReference type="NCBI Taxonomy" id="158606"/>
    <lineage>
        <taxon>Eukaryota</taxon>
        <taxon>Fungi</taxon>
        <taxon>Dikarya</taxon>
        <taxon>Basidiomycota</taxon>
        <taxon>Agaricomycotina</taxon>
        <taxon>Agaricomycetes</taxon>
        <taxon>Polyporales</taxon>
        <taxon>Polyporaceae</taxon>
        <taxon>Trametes</taxon>
    </lineage>
</organism>
<reference evidence="1" key="1">
    <citation type="submission" date="2022-08" db="EMBL/GenBank/DDBJ databases">
        <title>Genome Sequence of Pycnoporus sanguineus.</title>
        <authorList>
            <person name="Buettner E."/>
        </authorList>
    </citation>
    <scope>NUCLEOTIDE SEQUENCE</scope>
    <source>
        <strain evidence="1">CG-C14</strain>
    </source>
</reference>